<accession>A0A2I0U4W8</accession>
<keyword evidence="3" id="KW-1185">Reference proteome</keyword>
<gene>
    <name evidence="2" type="ORF">llap_8670</name>
</gene>
<dbReference type="AlphaFoldDB" id="A0A2I0U4W8"/>
<sequence>MNFNKTKCKVLHVVQDNPKLKYRLSREWIQGSPEEKDLGVLVDEPAMCTCSPESRPYPGLHQKKHGQQAERGESASLLHFGIGILMQSAQLYATYTVMFWAPHCKKNIEVLEHVQRRATKLVKSLEHKSCEEQLRELGLFSLEKRRLRGDLIALYNYLKGGCSKVPSQGRKKSLFSAERTGRVPFYSSYQAINENEQINKDRHFSIVLERNKIEQICITEALMPAQTFCEKVFYLDEDNGQKSSPSHCVCITRQDLDVKSYLRLAKILVKLTMLSLLFLLLITRLHKASSE</sequence>
<evidence type="ECO:0000256" key="1">
    <source>
        <dbReference type="SAM" id="Phobius"/>
    </source>
</evidence>
<evidence type="ECO:0000313" key="2">
    <source>
        <dbReference type="EMBL" id="PKU41023.1"/>
    </source>
</evidence>
<dbReference type="Proteomes" id="UP000233556">
    <property type="component" value="Unassembled WGS sequence"/>
</dbReference>
<organism evidence="2 3">
    <name type="scientific">Limosa lapponica baueri</name>
    <dbReference type="NCBI Taxonomy" id="1758121"/>
    <lineage>
        <taxon>Eukaryota</taxon>
        <taxon>Metazoa</taxon>
        <taxon>Chordata</taxon>
        <taxon>Craniata</taxon>
        <taxon>Vertebrata</taxon>
        <taxon>Euteleostomi</taxon>
        <taxon>Archelosauria</taxon>
        <taxon>Archosauria</taxon>
        <taxon>Dinosauria</taxon>
        <taxon>Saurischia</taxon>
        <taxon>Theropoda</taxon>
        <taxon>Coelurosauria</taxon>
        <taxon>Aves</taxon>
        <taxon>Neognathae</taxon>
        <taxon>Neoaves</taxon>
        <taxon>Charadriiformes</taxon>
        <taxon>Scolopacidae</taxon>
        <taxon>Limosa</taxon>
    </lineage>
</organism>
<proteinExistence type="predicted"/>
<keyword evidence="1" id="KW-0812">Transmembrane</keyword>
<evidence type="ECO:0008006" key="4">
    <source>
        <dbReference type="Google" id="ProtNLM"/>
    </source>
</evidence>
<protein>
    <recommendedName>
        <fullName evidence="4">Rna-directed dna polymerase from mobile element jockey-like</fullName>
    </recommendedName>
</protein>
<reference evidence="3" key="1">
    <citation type="submission" date="2017-11" db="EMBL/GenBank/DDBJ databases">
        <authorList>
            <person name="Lima N.C."/>
            <person name="Parody-Merino A.M."/>
            <person name="Battley P.F."/>
            <person name="Fidler A.E."/>
            <person name="Prosdocimi F."/>
        </authorList>
    </citation>
    <scope>NUCLEOTIDE SEQUENCE [LARGE SCALE GENOMIC DNA]</scope>
</reference>
<keyword evidence="1" id="KW-0472">Membrane</keyword>
<dbReference type="OrthoDB" id="419189at2759"/>
<keyword evidence="1" id="KW-1133">Transmembrane helix</keyword>
<feature type="transmembrane region" description="Helical" evidence="1">
    <location>
        <begin position="267"/>
        <end position="286"/>
    </location>
</feature>
<dbReference type="PANTHER" id="PTHR33332">
    <property type="entry name" value="REVERSE TRANSCRIPTASE DOMAIN-CONTAINING PROTEIN"/>
    <property type="match status" value="1"/>
</dbReference>
<reference evidence="3" key="2">
    <citation type="submission" date="2017-12" db="EMBL/GenBank/DDBJ databases">
        <title>Genome sequence of the Bar-tailed Godwit (Limosa lapponica baueri).</title>
        <authorList>
            <person name="Lima N.C.B."/>
            <person name="Parody-Merino A.M."/>
            <person name="Battley P.F."/>
            <person name="Fidler A.E."/>
            <person name="Prosdocimi F."/>
        </authorList>
    </citation>
    <scope>NUCLEOTIDE SEQUENCE [LARGE SCALE GENOMIC DNA]</scope>
</reference>
<name>A0A2I0U4W8_LIMLA</name>
<dbReference type="EMBL" id="KZ506174">
    <property type="protein sequence ID" value="PKU41023.1"/>
    <property type="molecule type" value="Genomic_DNA"/>
</dbReference>
<evidence type="ECO:0000313" key="3">
    <source>
        <dbReference type="Proteomes" id="UP000233556"/>
    </source>
</evidence>